<feature type="compositionally biased region" description="Low complexity" evidence="1">
    <location>
        <begin position="249"/>
        <end position="263"/>
    </location>
</feature>
<keyword evidence="3" id="KW-1185">Reference proteome</keyword>
<feature type="compositionally biased region" description="Polar residues" evidence="1">
    <location>
        <begin position="135"/>
        <end position="151"/>
    </location>
</feature>
<feature type="compositionally biased region" description="Polar residues" evidence="1">
    <location>
        <begin position="291"/>
        <end position="300"/>
    </location>
</feature>
<dbReference type="AlphaFoldDB" id="A0A8H3G051"/>
<dbReference type="OrthoDB" id="10645963at2759"/>
<feature type="compositionally biased region" description="Polar residues" evidence="1">
    <location>
        <begin position="359"/>
        <end position="377"/>
    </location>
</feature>
<comment type="caution">
    <text evidence="2">The sequence shown here is derived from an EMBL/GenBank/DDBJ whole genome shotgun (WGS) entry which is preliminary data.</text>
</comment>
<feature type="compositionally biased region" description="Acidic residues" evidence="1">
    <location>
        <begin position="39"/>
        <end position="49"/>
    </location>
</feature>
<dbReference type="EMBL" id="CAJPDS010000073">
    <property type="protein sequence ID" value="CAF9934203.1"/>
    <property type="molecule type" value="Genomic_DNA"/>
</dbReference>
<dbReference type="Proteomes" id="UP000664521">
    <property type="component" value="Unassembled WGS sequence"/>
</dbReference>
<gene>
    <name evidence="2" type="ORF">HETSPECPRED_009140</name>
</gene>
<accession>A0A8H3G051</accession>
<evidence type="ECO:0000256" key="1">
    <source>
        <dbReference type="SAM" id="MobiDB-lite"/>
    </source>
</evidence>
<name>A0A8H3G051_9LECA</name>
<evidence type="ECO:0000313" key="3">
    <source>
        <dbReference type="Proteomes" id="UP000664521"/>
    </source>
</evidence>
<sequence>MAPLGWNTTDEDSASEALILQLIAQDFGLGNNEQNTWDTDWDSTEDAETESSAVPLSIGMLHEVPHTNNASFQSFDGPEQLPVHVTIPKITSVQDHSTSTTSLPWEQPSPKIQTSDLNASNSDEMSKRSADAAGLSSTSPDDPSKRYSSPPSGDGLRTTDDNVGPSHRPEHETADGSEDATRTMPATENKRPKRAGTSQSFSKKQPTHSNIAGSGQQAIAQHHEAGSTQQHQPINTSNSYATDIQVDEGPMQSPSGAAASAGPTTLGDWGEVRDELPKVHGGNPDTASPYEPSQKTSTVPRRTKPRHPSEAHPEHAAAKAARPRDPFSSNHKDHLEPEAASRAKKVVKLLDGKLDPIQDSDSYSGETKPSKQKSFSDFLTPYDDEWHTSTDRVQVAELGSTRQSAIRHKGQTMTYIKIPWAGKPGWIESYVDDTALGYLNDVVGYSGGSHGRRGGPTSAQLEDNRRKRREEEPVDILVRDDETCDSIIEEMIKREERQRKGKGNRKGKPSKI</sequence>
<protein>
    <submittedName>
        <fullName evidence="2">Uncharacterized protein</fullName>
    </submittedName>
</protein>
<proteinExistence type="predicted"/>
<feature type="compositionally biased region" description="Basic and acidic residues" evidence="1">
    <location>
        <begin position="462"/>
        <end position="478"/>
    </location>
</feature>
<feature type="region of interest" description="Disordered" evidence="1">
    <location>
        <begin position="88"/>
        <end position="378"/>
    </location>
</feature>
<organism evidence="2 3">
    <name type="scientific">Heterodermia speciosa</name>
    <dbReference type="NCBI Taxonomy" id="116794"/>
    <lineage>
        <taxon>Eukaryota</taxon>
        <taxon>Fungi</taxon>
        <taxon>Dikarya</taxon>
        <taxon>Ascomycota</taxon>
        <taxon>Pezizomycotina</taxon>
        <taxon>Lecanoromycetes</taxon>
        <taxon>OSLEUM clade</taxon>
        <taxon>Lecanoromycetidae</taxon>
        <taxon>Caliciales</taxon>
        <taxon>Physciaceae</taxon>
        <taxon>Heterodermia</taxon>
    </lineage>
</organism>
<feature type="compositionally biased region" description="Polar residues" evidence="1">
    <location>
        <begin position="196"/>
        <end position="219"/>
    </location>
</feature>
<feature type="region of interest" description="Disordered" evidence="1">
    <location>
        <begin position="492"/>
        <end position="512"/>
    </location>
</feature>
<evidence type="ECO:0000313" key="2">
    <source>
        <dbReference type="EMBL" id="CAF9934203.1"/>
    </source>
</evidence>
<feature type="compositionally biased region" description="Polar residues" evidence="1">
    <location>
        <begin position="89"/>
        <end position="123"/>
    </location>
</feature>
<feature type="compositionally biased region" description="Polar residues" evidence="1">
    <location>
        <begin position="226"/>
        <end position="242"/>
    </location>
</feature>
<reference evidence="2" key="1">
    <citation type="submission" date="2021-03" db="EMBL/GenBank/DDBJ databases">
        <authorList>
            <person name="Tagirdzhanova G."/>
        </authorList>
    </citation>
    <scope>NUCLEOTIDE SEQUENCE</scope>
</reference>
<feature type="region of interest" description="Disordered" evidence="1">
    <location>
        <begin position="447"/>
        <end position="478"/>
    </location>
</feature>
<feature type="compositionally biased region" description="Basic residues" evidence="1">
    <location>
        <begin position="499"/>
        <end position="512"/>
    </location>
</feature>
<feature type="region of interest" description="Disordered" evidence="1">
    <location>
        <begin position="31"/>
        <end position="52"/>
    </location>
</feature>
<feature type="compositionally biased region" description="Basic and acidic residues" evidence="1">
    <location>
        <begin position="307"/>
        <end position="341"/>
    </location>
</feature>